<dbReference type="STRING" id="7574.A0A1S3IVC1"/>
<dbReference type="OrthoDB" id="5353557at2759"/>
<dbReference type="Pfam" id="PF01595">
    <property type="entry name" value="CNNM"/>
    <property type="match status" value="1"/>
</dbReference>
<dbReference type="GO" id="GO:0016020">
    <property type="term" value="C:membrane"/>
    <property type="evidence" value="ECO:0007669"/>
    <property type="project" value="UniProtKB-SubCell"/>
</dbReference>
<dbReference type="PANTHER" id="PTHR12064">
    <property type="entry name" value="METAL TRANSPORTER CNNM"/>
    <property type="match status" value="1"/>
</dbReference>
<evidence type="ECO:0000256" key="8">
    <source>
        <dbReference type="SAM" id="MobiDB-lite"/>
    </source>
</evidence>
<dbReference type="Gene3D" id="3.10.580.10">
    <property type="entry name" value="CBS-domain"/>
    <property type="match status" value="1"/>
</dbReference>
<evidence type="ECO:0000313" key="12">
    <source>
        <dbReference type="RefSeq" id="XP_013401494.1"/>
    </source>
</evidence>
<dbReference type="InterPro" id="IPR044751">
    <property type="entry name" value="Ion_transp-like_CBS"/>
</dbReference>
<evidence type="ECO:0000256" key="2">
    <source>
        <dbReference type="ARBA" id="ARBA00010484"/>
    </source>
</evidence>
<keyword evidence="5 7" id="KW-1133">Transmembrane helix</keyword>
<organism evidence="11 12">
    <name type="scientific">Lingula anatina</name>
    <name type="common">Brachiopod</name>
    <name type="synonym">Lingula unguis</name>
    <dbReference type="NCBI Taxonomy" id="7574"/>
    <lineage>
        <taxon>Eukaryota</taxon>
        <taxon>Metazoa</taxon>
        <taxon>Spiralia</taxon>
        <taxon>Lophotrochozoa</taxon>
        <taxon>Brachiopoda</taxon>
        <taxon>Linguliformea</taxon>
        <taxon>Lingulata</taxon>
        <taxon>Lingulida</taxon>
        <taxon>Linguloidea</taxon>
        <taxon>Lingulidae</taxon>
        <taxon>Lingula</taxon>
    </lineage>
</organism>
<dbReference type="GO" id="GO:0032026">
    <property type="term" value="P:response to magnesium ion"/>
    <property type="evidence" value="ECO:0007669"/>
    <property type="project" value="UniProtKB-ARBA"/>
</dbReference>
<dbReference type="PROSITE" id="PS51846">
    <property type="entry name" value="CNNM"/>
    <property type="match status" value="1"/>
</dbReference>
<dbReference type="GO" id="GO:0005737">
    <property type="term" value="C:cytoplasm"/>
    <property type="evidence" value="ECO:0007669"/>
    <property type="project" value="TreeGrafter"/>
</dbReference>
<dbReference type="RefSeq" id="XP_013401494.1">
    <property type="nucleotide sequence ID" value="XM_013546040.1"/>
</dbReference>
<dbReference type="GO" id="GO:0030026">
    <property type="term" value="P:intracellular manganese ion homeostasis"/>
    <property type="evidence" value="ECO:0007669"/>
    <property type="project" value="TreeGrafter"/>
</dbReference>
<dbReference type="GO" id="GO:1905941">
    <property type="term" value="P:positive regulation of gonad development"/>
    <property type="evidence" value="ECO:0007669"/>
    <property type="project" value="UniProtKB-ARBA"/>
</dbReference>
<feature type="region of interest" description="Disordered" evidence="8">
    <location>
        <begin position="419"/>
        <end position="494"/>
    </location>
</feature>
<evidence type="ECO:0000256" key="4">
    <source>
        <dbReference type="ARBA" id="ARBA00022737"/>
    </source>
</evidence>
<dbReference type="GO" id="GO:0010960">
    <property type="term" value="P:magnesium ion homeostasis"/>
    <property type="evidence" value="ECO:0007669"/>
    <property type="project" value="InterPro"/>
</dbReference>
<dbReference type="PANTHER" id="PTHR12064:SF97">
    <property type="entry name" value="METAL TRANSPORTER CNNM-5"/>
    <property type="match status" value="1"/>
</dbReference>
<dbReference type="InterPro" id="IPR046342">
    <property type="entry name" value="CBS_dom_sf"/>
</dbReference>
<feature type="transmembrane region" description="Helical" evidence="9">
    <location>
        <begin position="152"/>
        <end position="175"/>
    </location>
</feature>
<feature type="domain" description="CNNM transmembrane" evidence="10">
    <location>
        <begin position="33"/>
        <end position="210"/>
    </location>
</feature>
<comment type="similarity">
    <text evidence="2">Belongs to the ACDP family.</text>
</comment>
<keyword evidence="11" id="KW-1185">Reference proteome</keyword>
<name>A0A1S3IVC1_LINAN</name>
<proteinExistence type="inferred from homology"/>
<dbReference type="Proteomes" id="UP000085678">
    <property type="component" value="Unplaced"/>
</dbReference>
<dbReference type="GO" id="GO:0040018">
    <property type="term" value="P:positive regulation of multicellular organism growth"/>
    <property type="evidence" value="ECO:0007669"/>
    <property type="project" value="UniProtKB-ARBA"/>
</dbReference>
<keyword evidence="3 7" id="KW-0812">Transmembrane</keyword>
<evidence type="ECO:0000256" key="5">
    <source>
        <dbReference type="ARBA" id="ARBA00022989"/>
    </source>
</evidence>
<dbReference type="FunFam" id="3.10.580.10:FF:000006">
    <property type="entry name" value="DUF21 and CBS domain protein"/>
    <property type="match status" value="1"/>
</dbReference>
<dbReference type="GeneID" id="106167299"/>
<comment type="subcellular location">
    <subcellularLocation>
        <location evidence="1">Membrane</location>
        <topology evidence="1">Multi-pass membrane protein</topology>
    </subcellularLocation>
</comment>
<evidence type="ECO:0000256" key="7">
    <source>
        <dbReference type="PROSITE-ProRule" id="PRU01193"/>
    </source>
</evidence>
<evidence type="ECO:0000313" key="11">
    <source>
        <dbReference type="Proteomes" id="UP000085678"/>
    </source>
</evidence>
<dbReference type="AlphaFoldDB" id="A0A1S3IVC1"/>
<evidence type="ECO:0000256" key="3">
    <source>
        <dbReference type="ARBA" id="ARBA00022692"/>
    </source>
</evidence>
<evidence type="ECO:0000259" key="10">
    <source>
        <dbReference type="PROSITE" id="PS51846"/>
    </source>
</evidence>
<feature type="transmembrane region" description="Helical" evidence="9">
    <location>
        <begin position="37"/>
        <end position="64"/>
    </location>
</feature>
<feature type="compositionally biased region" description="Polar residues" evidence="8">
    <location>
        <begin position="447"/>
        <end position="474"/>
    </location>
</feature>
<dbReference type="InterPro" id="IPR002550">
    <property type="entry name" value="CNNM"/>
</dbReference>
<dbReference type="InterPro" id="IPR045095">
    <property type="entry name" value="ACDP"/>
</dbReference>
<gene>
    <name evidence="12" type="primary">LOC106167299</name>
</gene>
<evidence type="ECO:0000256" key="1">
    <source>
        <dbReference type="ARBA" id="ARBA00004141"/>
    </source>
</evidence>
<dbReference type="KEGG" id="lak:106167299"/>
<sequence>MEVKNITCQLLSSQEVLCNGTIYNLEERKLTFKDEEFWIYIGVYIVLVLFAGLMAGLTMGLLSLDQMSLNVLKEAGTPKQKKYAARILPVVKRHHLLLVTLLLANAAAVETMPLFLDRVSDPVTAIVVSVTAVLIFGEVFPQALCTRFGLAIGANLVPLVYFLMAILFIIAWPLAKLLDFLLGHDHATFFRRAELKALVTLHGPENTEADCSDGDVSSQEKLTVDEVLIIKGALEMRDKTAKDALVPLESVFTLDINDKMDSDTMNRILEVSHSRVPIYEGNKENIIGVLLVKTLILLDPDDKVPIRSLKNTKSWRDVHYIEETKPLFDLLNEYQLGKAHMSVVLKTDDGTSNSIQAEGGQPLHNVAGIITLEDVIEELIQEEIVDETDVFVDVHKRIQVARAKVAKIPGLADRFAKMAERSKSHPPTSKLLPPIDLPHSGLKNDRATSISEIPTTTQGDTSTNMTKPSQSGSLDNTSDTYSYDGDDTALLLGK</sequence>
<reference evidence="12" key="1">
    <citation type="submission" date="2025-08" db="UniProtKB">
        <authorList>
            <consortium name="RefSeq"/>
        </authorList>
    </citation>
    <scope>IDENTIFICATION</scope>
    <source>
        <tissue evidence="12">Gonads</tissue>
    </source>
</reference>
<keyword evidence="4" id="KW-0677">Repeat</keyword>
<dbReference type="InParanoid" id="A0A1S3IVC1"/>
<feature type="transmembrane region" description="Helical" evidence="9">
    <location>
        <begin position="122"/>
        <end position="140"/>
    </location>
</feature>
<dbReference type="CDD" id="cd04590">
    <property type="entry name" value="CBS_pair_CorC_HlyC_assoc"/>
    <property type="match status" value="1"/>
</dbReference>
<accession>A0A1S3IVC1</accession>
<evidence type="ECO:0000256" key="9">
    <source>
        <dbReference type="SAM" id="Phobius"/>
    </source>
</evidence>
<protein>
    <submittedName>
        <fullName evidence="12">DUF21 domain-containing protein At4g33700 isoform X1</fullName>
    </submittedName>
</protein>
<dbReference type="GO" id="GO:0008340">
    <property type="term" value="P:determination of adult lifespan"/>
    <property type="evidence" value="ECO:0007669"/>
    <property type="project" value="UniProtKB-ARBA"/>
</dbReference>
<keyword evidence="6 7" id="KW-0472">Membrane</keyword>
<evidence type="ECO:0000256" key="6">
    <source>
        <dbReference type="ARBA" id="ARBA00023136"/>
    </source>
</evidence>
<dbReference type="SUPFAM" id="SSF54631">
    <property type="entry name" value="CBS-domain pair"/>
    <property type="match status" value="1"/>
</dbReference>